<dbReference type="RefSeq" id="WP_026813644.1">
    <property type="nucleotide sequence ID" value="NZ_BMWP01000016.1"/>
</dbReference>
<dbReference type="InterPro" id="IPR011004">
    <property type="entry name" value="Trimer_LpxA-like_sf"/>
</dbReference>
<evidence type="ECO:0000313" key="9">
    <source>
        <dbReference type="Proteomes" id="UP000634668"/>
    </source>
</evidence>
<dbReference type="Proteomes" id="UP000634668">
    <property type="component" value="Unassembled WGS sequence"/>
</dbReference>
<feature type="binding site" evidence="6">
    <location>
        <position position="68"/>
    </location>
    <ligand>
        <name>substrate</name>
    </ligand>
</feature>
<name>A0A918IYX0_9FLAO</name>
<accession>A0A918IYX0</accession>
<dbReference type="Pfam" id="PF17836">
    <property type="entry name" value="PglD_N"/>
    <property type="match status" value="1"/>
</dbReference>
<dbReference type="InterPro" id="IPR050179">
    <property type="entry name" value="Trans_hexapeptide_repeat"/>
</dbReference>
<evidence type="ECO:0000313" key="8">
    <source>
        <dbReference type="EMBL" id="GGW38939.1"/>
    </source>
</evidence>
<gene>
    <name evidence="8" type="ORF">GCM10007383_24640</name>
</gene>
<reference evidence="8" key="2">
    <citation type="submission" date="2020-09" db="EMBL/GenBank/DDBJ databases">
        <authorList>
            <person name="Sun Q."/>
            <person name="Kim S."/>
        </authorList>
    </citation>
    <scope>NUCLEOTIDE SEQUENCE</scope>
    <source>
        <strain evidence="8">KCTC 12113</strain>
    </source>
</reference>
<protein>
    <recommendedName>
        <fullName evidence="7">PglD N-terminal domain-containing protein</fullName>
    </recommendedName>
</protein>
<dbReference type="CDD" id="cd03360">
    <property type="entry name" value="LbH_AT_putative"/>
    <property type="match status" value="1"/>
</dbReference>
<dbReference type="SUPFAM" id="SSF51161">
    <property type="entry name" value="Trimeric LpxA-like enzymes"/>
    <property type="match status" value="1"/>
</dbReference>
<feature type="domain" description="PglD N-terminal" evidence="7">
    <location>
        <begin position="2"/>
        <end position="79"/>
    </location>
</feature>
<dbReference type="InterPro" id="IPR001451">
    <property type="entry name" value="Hexapep"/>
</dbReference>
<dbReference type="EMBL" id="BMWP01000016">
    <property type="protein sequence ID" value="GGW38939.1"/>
    <property type="molecule type" value="Genomic_DNA"/>
</dbReference>
<dbReference type="PANTHER" id="PTHR43300">
    <property type="entry name" value="ACETYLTRANSFERASE"/>
    <property type="match status" value="1"/>
</dbReference>
<keyword evidence="4" id="KW-0012">Acyltransferase</keyword>
<evidence type="ECO:0000256" key="2">
    <source>
        <dbReference type="ARBA" id="ARBA00022679"/>
    </source>
</evidence>
<dbReference type="GO" id="GO:0016746">
    <property type="term" value="F:acyltransferase activity"/>
    <property type="evidence" value="ECO:0007669"/>
    <property type="project" value="UniProtKB-KW"/>
</dbReference>
<evidence type="ECO:0000256" key="3">
    <source>
        <dbReference type="ARBA" id="ARBA00022737"/>
    </source>
</evidence>
<organism evidence="8 9">
    <name type="scientific">Arenibacter certesii</name>
    <dbReference type="NCBI Taxonomy" id="228955"/>
    <lineage>
        <taxon>Bacteria</taxon>
        <taxon>Pseudomonadati</taxon>
        <taxon>Bacteroidota</taxon>
        <taxon>Flavobacteriia</taxon>
        <taxon>Flavobacteriales</taxon>
        <taxon>Flavobacteriaceae</taxon>
        <taxon>Arenibacter</taxon>
    </lineage>
</organism>
<dbReference type="NCBIfam" id="TIGR03570">
    <property type="entry name" value="NeuD_NnaD"/>
    <property type="match status" value="1"/>
</dbReference>
<feature type="site" description="Increases basicity of active site His" evidence="5">
    <location>
        <position position="137"/>
    </location>
</feature>
<comment type="similarity">
    <text evidence="1">Belongs to the transferase hexapeptide repeat family.</text>
</comment>
<evidence type="ECO:0000256" key="1">
    <source>
        <dbReference type="ARBA" id="ARBA00007274"/>
    </source>
</evidence>
<dbReference type="Gene3D" id="2.160.10.10">
    <property type="entry name" value="Hexapeptide repeat proteins"/>
    <property type="match status" value="1"/>
</dbReference>
<comment type="caution">
    <text evidence="8">The sequence shown here is derived from an EMBL/GenBank/DDBJ whole genome shotgun (WGS) entry which is preliminary data.</text>
</comment>
<sequence length="211" mass="22756">MLIIGAKGFAKEVLDTLHQQEEEDIVFYDDVNKDVDALLFGKFKILKSINEATKYFSENQNEFTIGIGNPQLRKRLCRKFEDIGGVLTSTIHPSAVIGQYDVLIHNGCNILAGSIISNSVILGKGCIVYYNAVITHDCSIGKFVEISPAVTILGRVKIGDFSHLGSNSTILPNITIGKNVVVGAGAVVTKDVPDNSVVVGVPARIVKTLDN</sequence>
<dbReference type="PROSITE" id="PS00101">
    <property type="entry name" value="HEXAPEP_TRANSFERASES"/>
    <property type="match status" value="1"/>
</dbReference>
<dbReference type="Pfam" id="PF00132">
    <property type="entry name" value="Hexapep"/>
    <property type="match status" value="1"/>
</dbReference>
<evidence type="ECO:0000259" key="7">
    <source>
        <dbReference type="Pfam" id="PF17836"/>
    </source>
</evidence>
<feature type="binding site" evidence="6">
    <location>
        <begin position="29"/>
        <end position="30"/>
    </location>
    <ligand>
        <name>substrate</name>
    </ligand>
</feature>
<dbReference type="Gene3D" id="3.40.50.20">
    <property type="match status" value="1"/>
</dbReference>
<dbReference type="InterPro" id="IPR018357">
    <property type="entry name" value="Hexapep_transf_CS"/>
</dbReference>
<feature type="active site" description="Proton acceptor" evidence="5">
    <location>
        <position position="136"/>
    </location>
</feature>
<dbReference type="InterPro" id="IPR020019">
    <property type="entry name" value="AcTrfase_PglD-like"/>
</dbReference>
<proteinExistence type="inferred from homology"/>
<evidence type="ECO:0000256" key="4">
    <source>
        <dbReference type="ARBA" id="ARBA00023315"/>
    </source>
</evidence>
<reference evidence="8" key="1">
    <citation type="journal article" date="2014" name="Int. J. Syst. Evol. Microbiol.">
        <title>Complete genome sequence of Corynebacterium casei LMG S-19264T (=DSM 44701T), isolated from a smear-ripened cheese.</title>
        <authorList>
            <consortium name="US DOE Joint Genome Institute (JGI-PGF)"/>
            <person name="Walter F."/>
            <person name="Albersmeier A."/>
            <person name="Kalinowski J."/>
            <person name="Ruckert C."/>
        </authorList>
    </citation>
    <scope>NUCLEOTIDE SEQUENCE</scope>
    <source>
        <strain evidence="8">KCTC 12113</strain>
    </source>
</reference>
<dbReference type="InterPro" id="IPR041561">
    <property type="entry name" value="PglD_N"/>
</dbReference>
<keyword evidence="3" id="KW-0677">Repeat</keyword>
<keyword evidence="9" id="KW-1185">Reference proteome</keyword>
<evidence type="ECO:0000256" key="5">
    <source>
        <dbReference type="PIRSR" id="PIRSR620019-1"/>
    </source>
</evidence>
<dbReference type="AlphaFoldDB" id="A0A918IYX0"/>
<evidence type="ECO:0000256" key="6">
    <source>
        <dbReference type="PIRSR" id="PIRSR620019-2"/>
    </source>
</evidence>
<keyword evidence="2" id="KW-0808">Transferase</keyword>